<sequence>MLPRHYRQLLIAVLSLIVLVSAVSAKTEAKKKDVRDFTDADLDKLLDEWEENDDEPLPEDEREGYVPKKSQAEYEEMIRKAGNPTEALKQSKHGQPVMMFVGIVNPTGEATTKAFSEQVSQLWVQSLFNNHMEVNSFTIEDDRVLFMFKQGSQAFDAEEFILKQPQCKDITLEGKVTLGAGGKAQKKEL</sequence>
<organism evidence="8 9">
    <name type="scientific">Panagrellus redivivus</name>
    <name type="common">Microworm</name>
    <dbReference type="NCBI Taxonomy" id="6233"/>
    <lineage>
        <taxon>Eukaryota</taxon>
        <taxon>Metazoa</taxon>
        <taxon>Ecdysozoa</taxon>
        <taxon>Nematoda</taxon>
        <taxon>Chromadorea</taxon>
        <taxon>Rhabditida</taxon>
        <taxon>Tylenchina</taxon>
        <taxon>Panagrolaimomorpha</taxon>
        <taxon>Panagrolaimoidea</taxon>
        <taxon>Panagrolaimidae</taxon>
        <taxon>Panagrellus</taxon>
    </lineage>
</organism>
<evidence type="ECO:0000256" key="2">
    <source>
        <dbReference type="ARBA" id="ARBA00011068"/>
    </source>
</evidence>
<feature type="chain" id="PRO_5028858281" evidence="7">
    <location>
        <begin position="26"/>
        <end position="189"/>
    </location>
</feature>
<reference evidence="9" key="2">
    <citation type="submission" date="2020-10" db="UniProtKB">
        <authorList>
            <consortium name="WormBaseParasite"/>
        </authorList>
    </citation>
    <scope>IDENTIFICATION</scope>
</reference>
<evidence type="ECO:0000313" key="8">
    <source>
        <dbReference type="Proteomes" id="UP000492821"/>
    </source>
</evidence>
<evidence type="ECO:0000256" key="1">
    <source>
        <dbReference type="ARBA" id="ARBA00004240"/>
    </source>
</evidence>
<comment type="similarity">
    <text evidence="2">Belongs to the MESD family.</text>
</comment>
<keyword evidence="3" id="KW-0879">Wnt signaling pathway</keyword>
<dbReference type="GO" id="GO:0006457">
    <property type="term" value="P:protein folding"/>
    <property type="evidence" value="ECO:0007669"/>
    <property type="project" value="InterPro"/>
</dbReference>
<dbReference type="AlphaFoldDB" id="A0A7E4UXV8"/>
<dbReference type="GO" id="GO:0005783">
    <property type="term" value="C:endoplasmic reticulum"/>
    <property type="evidence" value="ECO:0007669"/>
    <property type="project" value="UniProtKB-SubCell"/>
</dbReference>
<evidence type="ECO:0000256" key="6">
    <source>
        <dbReference type="ARBA" id="ARBA00023186"/>
    </source>
</evidence>
<dbReference type="WBParaSite" id="Pan_g1415.t1">
    <property type="protein sequence ID" value="Pan_g1415.t1"/>
    <property type="gene ID" value="Pan_g1415"/>
</dbReference>
<dbReference type="InterPro" id="IPR019330">
    <property type="entry name" value="MESD"/>
</dbReference>
<evidence type="ECO:0000313" key="9">
    <source>
        <dbReference type="WBParaSite" id="Pan_g1415.t1"/>
    </source>
</evidence>
<evidence type="ECO:0000256" key="5">
    <source>
        <dbReference type="ARBA" id="ARBA00022824"/>
    </source>
</evidence>
<name>A0A7E4UXV8_PANRE</name>
<accession>A0A7E4UXV8</accession>
<feature type="signal peptide" evidence="7">
    <location>
        <begin position="1"/>
        <end position="25"/>
    </location>
</feature>
<keyword evidence="8" id="KW-1185">Reference proteome</keyword>
<evidence type="ECO:0000256" key="3">
    <source>
        <dbReference type="ARBA" id="ARBA00022687"/>
    </source>
</evidence>
<dbReference type="PANTHER" id="PTHR17600:SF2">
    <property type="entry name" value="LRP CHAPERONE MESD"/>
    <property type="match status" value="1"/>
</dbReference>
<dbReference type="GO" id="GO:0016055">
    <property type="term" value="P:Wnt signaling pathway"/>
    <property type="evidence" value="ECO:0007669"/>
    <property type="project" value="UniProtKB-KW"/>
</dbReference>
<evidence type="ECO:0000256" key="7">
    <source>
        <dbReference type="SAM" id="SignalP"/>
    </source>
</evidence>
<protein>
    <submittedName>
        <fullName evidence="9">Mesoderm development candidate 2</fullName>
    </submittedName>
</protein>
<evidence type="ECO:0000256" key="4">
    <source>
        <dbReference type="ARBA" id="ARBA00022729"/>
    </source>
</evidence>
<keyword evidence="4 7" id="KW-0732">Signal</keyword>
<comment type="subcellular location">
    <subcellularLocation>
        <location evidence="1">Endoplasmic reticulum</location>
    </subcellularLocation>
</comment>
<keyword evidence="6" id="KW-0143">Chaperone</keyword>
<dbReference type="Gene3D" id="3.30.70.260">
    <property type="match status" value="1"/>
</dbReference>
<dbReference type="PANTHER" id="PTHR17600">
    <property type="entry name" value="MESODERM DEVELOPMENT CANDIDATE 2"/>
    <property type="match status" value="1"/>
</dbReference>
<dbReference type="Pfam" id="PF10185">
    <property type="entry name" value="Mesd"/>
    <property type="match status" value="1"/>
</dbReference>
<proteinExistence type="inferred from homology"/>
<dbReference type="Gene3D" id="6.10.250.640">
    <property type="match status" value="1"/>
</dbReference>
<dbReference type="Proteomes" id="UP000492821">
    <property type="component" value="Unassembled WGS sequence"/>
</dbReference>
<keyword evidence="5" id="KW-0256">Endoplasmic reticulum</keyword>
<reference evidence="8" key="1">
    <citation type="journal article" date="2013" name="Genetics">
        <title>The draft genome and transcriptome of Panagrellus redivivus are shaped by the harsh demands of a free-living lifestyle.</title>
        <authorList>
            <person name="Srinivasan J."/>
            <person name="Dillman A.R."/>
            <person name="Macchietto M.G."/>
            <person name="Heikkinen L."/>
            <person name="Lakso M."/>
            <person name="Fracchia K.M."/>
            <person name="Antoshechkin I."/>
            <person name="Mortazavi A."/>
            <person name="Wong G."/>
            <person name="Sternberg P.W."/>
        </authorList>
    </citation>
    <scope>NUCLEOTIDE SEQUENCE [LARGE SCALE GENOMIC DNA]</scope>
    <source>
        <strain evidence="8">MT8872</strain>
    </source>
</reference>